<comment type="caution">
    <text evidence="1">The sequence shown here is derived from an EMBL/GenBank/DDBJ whole genome shotgun (WGS) entry which is preliminary data.</text>
</comment>
<dbReference type="GeneID" id="96083787"/>
<sequence length="142" mass="15888">MDGSQFPNFGVIELDDSGWTRQEYNVPQSWITTPNNLDWDTGFQDPIVTNNYIYPEVHESWFNPVMPAPLGGFEFSQNDAVLRDTTSYPRTTVPEFSYAESNVFGTGSDDSSTTGQVVGVRPASFAAQQSQQHYGTRNLHVI</sequence>
<proteinExistence type="predicted"/>
<protein>
    <submittedName>
        <fullName evidence="1">Uncharacterized protein</fullName>
    </submittedName>
</protein>
<accession>A0ABR3USH8</accession>
<evidence type="ECO:0000313" key="1">
    <source>
        <dbReference type="EMBL" id="KAL1799428.1"/>
    </source>
</evidence>
<organism evidence="1 2">
    <name type="scientific">Alternaria dauci</name>
    <dbReference type="NCBI Taxonomy" id="48095"/>
    <lineage>
        <taxon>Eukaryota</taxon>
        <taxon>Fungi</taxon>
        <taxon>Dikarya</taxon>
        <taxon>Ascomycota</taxon>
        <taxon>Pezizomycotina</taxon>
        <taxon>Dothideomycetes</taxon>
        <taxon>Pleosporomycetidae</taxon>
        <taxon>Pleosporales</taxon>
        <taxon>Pleosporineae</taxon>
        <taxon>Pleosporaceae</taxon>
        <taxon>Alternaria</taxon>
        <taxon>Alternaria sect. Porri</taxon>
    </lineage>
</organism>
<reference evidence="1 2" key="1">
    <citation type="submission" date="2024-09" db="EMBL/GenBank/DDBJ databases">
        <title>T2T genomes of carrot and Alternaria dauci and their utility for understanding host-pathogen interaction during carrot leaf blight disease.</title>
        <authorList>
            <person name="Liu W."/>
            <person name="Xu S."/>
            <person name="Ou C."/>
            <person name="Liu X."/>
            <person name="Zhuang F."/>
            <person name="Deng X.W."/>
        </authorList>
    </citation>
    <scope>NUCLEOTIDE SEQUENCE [LARGE SCALE GENOMIC DNA]</scope>
    <source>
        <strain evidence="1 2">A2016</strain>
    </source>
</reference>
<gene>
    <name evidence="1" type="ORF">ACET3X_003465</name>
</gene>
<dbReference type="EMBL" id="JBHGVX010000002">
    <property type="protein sequence ID" value="KAL1799428.1"/>
    <property type="molecule type" value="Genomic_DNA"/>
</dbReference>
<dbReference type="Proteomes" id="UP001578633">
    <property type="component" value="Chromosome 2"/>
</dbReference>
<name>A0ABR3USH8_9PLEO</name>
<keyword evidence="2" id="KW-1185">Reference proteome</keyword>
<evidence type="ECO:0000313" key="2">
    <source>
        <dbReference type="Proteomes" id="UP001578633"/>
    </source>
</evidence>
<dbReference type="RefSeq" id="XP_069310012.1">
    <property type="nucleotide sequence ID" value="XM_069448743.1"/>
</dbReference>